<evidence type="ECO:0000256" key="7">
    <source>
        <dbReference type="ARBA" id="ARBA00022801"/>
    </source>
</evidence>
<keyword evidence="3" id="KW-0645">Protease</keyword>
<name>A0ABU8CBH8_9GAMM</name>
<evidence type="ECO:0000256" key="5">
    <source>
        <dbReference type="ARBA" id="ARBA00022737"/>
    </source>
</evidence>
<accession>A0ABU8CBH8</accession>
<dbReference type="RefSeq" id="WP_335737243.1">
    <property type="nucleotide sequence ID" value="NZ_JALAAR010000016.1"/>
</dbReference>
<keyword evidence="12" id="KW-1185">Reference proteome</keyword>
<evidence type="ECO:0000256" key="6">
    <source>
        <dbReference type="ARBA" id="ARBA00022764"/>
    </source>
</evidence>
<feature type="domain" description="PDZ" evidence="10">
    <location>
        <begin position="257"/>
        <end position="348"/>
    </location>
</feature>
<evidence type="ECO:0000256" key="9">
    <source>
        <dbReference type="SAM" id="SignalP"/>
    </source>
</evidence>
<evidence type="ECO:0000313" key="11">
    <source>
        <dbReference type="EMBL" id="MEH8018848.1"/>
    </source>
</evidence>
<dbReference type="Proteomes" id="UP001375382">
    <property type="component" value="Unassembled WGS sequence"/>
</dbReference>
<protein>
    <submittedName>
        <fullName evidence="11">Do family serine endopeptidase</fullName>
        <ecNumber evidence="11">3.4.21.107</ecNumber>
    </submittedName>
</protein>
<comment type="caution">
    <text evidence="11">The sequence shown here is derived from an EMBL/GenBank/DDBJ whole genome shotgun (WGS) entry which is preliminary data.</text>
</comment>
<dbReference type="SUPFAM" id="SSF50494">
    <property type="entry name" value="Trypsin-like serine proteases"/>
    <property type="match status" value="1"/>
</dbReference>
<dbReference type="InterPro" id="IPR009003">
    <property type="entry name" value="Peptidase_S1_PA"/>
</dbReference>
<dbReference type="SMART" id="SM00228">
    <property type="entry name" value="PDZ"/>
    <property type="match status" value="2"/>
</dbReference>
<evidence type="ECO:0000256" key="8">
    <source>
        <dbReference type="ARBA" id="ARBA00022825"/>
    </source>
</evidence>
<comment type="similarity">
    <text evidence="2">Belongs to the peptidase S1C family.</text>
</comment>
<evidence type="ECO:0000256" key="1">
    <source>
        <dbReference type="ARBA" id="ARBA00004418"/>
    </source>
</evidence>
<dbReference type="PANTHER" id="PTHR22939:SF129">
    <property type="entry name" value="SERINE PROTEASE HTRA2, MITOCHONDRIAL"/>
    <property type="match status" value="1"/>
</dbReference>
<dbReference type="EMBL" id="JALAAR010000016">
    <property type="protein sequence ID" value="MEH8018848.1"/>
    <property type="molecule type" value="Genomic_DNA"/>
</dbReference>
<dbReference type="Pfam" id="PF13365">
    <property type="entry name" value="Trypsin_2"/>
    <property type="match status" value="1"/>
</dbReference>
<dbReference type="InterPro" id="IPR001940">
    <property type="entry name" value="Peptidase_S1C"/>
</dbReference>
<feature type="signal peptide" evidence="9">
    <location>
        <begin position="1"/>
        <end position="26"/>
    </location>
</feature>
<reference evidence="11 12" key="1">
    <citation type="journal article" date="2023" name="Ecotoxicol. Environ. Saf.">
        <title>Mercury remediation potential of mercury-resistant strain Rheinheimera metallidurans sp. nov. isolated from a municipal waste dumping site.</title>
        <authorList>
            <person name="Yadav V."/>
            <person name="Manjhi A."/>
            <person name="Vadakedath N."/>
        </authorList>
    </citation>
    <scope>NUCLEOTIDE SEQUENCE [LARGE SCALE GENOMIC DNA]</scope>
    <source>
        <strain evidence="11 12">E-49</strain>
    </source>
</reference>
<dbReference type="InterPro" id="IPR036034">
    <property type="entry name" value="PDZ_sf"/>
</dbReference>
<keyword evidence="8" id="KW-0720">Serine protease</keyword>
<dbReference type="InterPro" id="IPR001478">
    <property type="entry name" value="PDZ"/>
</dbReference>
<proteinExistence type="inferred from homology"/>
<dbReference type="SUPFAM" id="SSF50156">
    <property type="entry name" value="PDZ domain-like"/>
    <property type="match status" value="2"/>
</dbReference>
<dbReference type="PROSITE" id="PS50106">
    <property type="entry name" value="PDZ"/>
    <property type="match status" value="2"/>
</dbReference>
<comment type="subcellular location">
    <subcellularLocation>
        <location evidence="1">Periplasm</location>
    </subcellularLocation>
</comment>
<dbReference type="CDD" id="cd10839">
    <property type="entry name" value="cpPDZ1_DegP-like"/>
    <property type="match status" value="1"/>
</dbReference>
<dbReference type="CDD" id="cd23084">
    <property type="entry name" value="cpPDZ2_DegP-like"/>
    <property type="match status" value="1"/>
</dbReference>
<keyword evidence="4 9" id="KW-0732">Signal</keyword>
<feature type="domain" description="PDZ" evidence="10">
    <location>
        <begin position="354"/>
        <end position="441"/>
    </location>
</feature>
<dbReference type="EC" id="3.4.21.107" evidence="11"/>
<keyword evidence="7 11" id="KW-0378">Hydrolase</keyword>
<dbReference type="NCBIfam" id="TIGR02037">
    <property type="entry name" value="degP_htrA_DO"/>
    <property type="match status" value="1"/>
</dbReference>
<dbReference type="GO" id="GO:0016787">
    <property type="term" value="F:hydrolase activity"/>
    <property type="evidence" value="ECO:0007669"/>
    <property type="project" value="UniProtKB-KW"/>
</dbReference>
<evidence type="ECO:0000256" key="3">
    <source>
        <dbReference type="ARBA" id="ARBA00022670"/>
    </source>
</evidence>
<dbReference type="Gene3D" id="2.30.42.10">
    <property type="match status" value="2"/>
</dbReference>
<gene>
    <name evidence="11" type="ORF">MN202_16515</name>
</gene>
<dbReference type="Pfam" id="PF17820">
    <property type="entry name" value="PDZ_6"/>
    <property type="match status" value="1"/>
</dbReference>
<keyword evidence="6" id="KW-0574">Periplasm</keyword>
<feature type="chain" id="PRO_5045373362" evidence="9">
    <location>
        <begin position="27"/>
        <end position="449"/>
    </location>
</feature>
<dbReference type="InterPro" id="IPR041489">
    <property type="entry name" value="PDZ_6"/>
</dbReference>
<dbReference type="InterPro" id="IPR011782">
    <property type="entry name" value="Pept_S1C_Do"/>
</dbReference>
<dbReference type="PRINTS" id="PR00834">
    <property type="entry name" value="PROTEASES2C"/>
</dbReference>
<keyword evidence="5" id="KW-0677">Repeat</keyword>
<sequence>MNMKLSLLGAAVATSLMLTTAAPVHARIPFFSAEQEMPSLAPMLEQATPAVVHISVEGSREIRQRLPEAFRYFFGQRGQGEYREERPFKGLGSGVVIDAAKGYIVTNNHVIQDANNIEVRLKDGRTFKAKKLGADPESDIALLQIEAKNLTAIPLADSDKLRVGDFAIAIGNPFGLEQTVTSGIVSALGRGGLGIEGFEDFIQTDAAINSGNSGGALVNMRGELIGINTAILGPNGGNIGIGFAIPANMMKNLADQIIEHGEIRRGSLGIRGQDVTSDLTEAMNLKVSRGAFVNEVVPDSAAESAGLKSGDVIISMNGNKISAFGELRAKVATLGAGRKAELGILRDGKERTVTVTLQEVSSGQVAASQMHPMLEGAELANGDGGVKVGAVETNSAAAQIGLVEGDVIVGVNRQRISNVADLRKALDNRSGVAALNIQRGNTNLYILIR</sequence>
<organism evidence="11 12">
    <name type="scientific">Rheinheimera muenzenbergensis</name>
    <dbReference type="NCBI Taxonomy" id="1193628"/>
    <lineage>
        <taxon>Bacteria</taxon>
        <taxon>Pseudomonadati</taxon>
        <taxon>Pseudomonadota</taxon>
        <taxon>Gammaproteobacteria</taxon>
        <taxon>Chromatiales</taxon>
        <taxon>Chromatiaceae</taxon>
        <taxon>Rheinheimera</taxon>
    </lineage>
</organism>
<dbReference type="Gene3D" id="2.40.10.120">
    <property type="match status" value="1"/>
</dbReference>
<evidence type="ECO:0000256" key="4">
    <source>
        <dbReference type="ARBA" id="ARBA00022729"/>
    </source>
</evidence>
<dbReference type="Pfam" id="PF13180">
    <property type="entry name" value="PDZ_2"/>
    <property type="match status" value="1"/>
</dbReference>
<evidence type="ECO:0000256" key="2">
    <source>
        <dbReference type="ARBA" id="ARBA00010541"/>
    </source>
</evidence>
<evidence type="ECO:0000259" key="10">
    <source>
        <dbReference type="PROSITE" id="PS50106"/>
    </source>
</evidence>
<dbReference type="PANTHER" id="PTHR22939">
    <property type="entry name" value="SERINE PROTEASE FAMILY S1C HTRA-RELATED"/>
    <property type="match status" value="1"/>
</dbReference>
<evidence type="ECO:0000313" key="12">
    <source>
        <dbReference type="Proteomes" id="UP001375382"/>
    </source>
</evidence>